<gene>
    <name evidence="2" type="ORF">FHETE_6914</name>
</gene>
<sequence>MLELRKGSKDLLQALEILRTAPDDDVATVLQDLRSRGSVVEFLQSVASGSTATRLLLNPAATSRAEVLADSKVELDLNMRYPGAFPPLETLEITDVDLSLLAVQRRPEPIVQQTTFPLSPYSQTDPSSRISGTPESSESFSTPIDAIGDVDHPVDPRLEVLKILQWTSVPIPDLLAAQVIYFYLVNEHPVLAFFDADLLIRDIVTGGRRFCSPLLVSALLAWSCASFSQFEPRALPLSIAFLQEAKTRWKDLQDRNDITTLSAAMLLVLTSNQRGQDRLGLEYLDASAEIGRRLGLFGDKESSMPDFNVGSDEESRPAASFAAWGAFGWHRFESTHQTMFITPGLIALINEVFRKPHASDAQFWFILAARGCLSVAAWCKGGCGIIEGLMAVGRQNGTFKREGWISNVMVEDILSTTQSLVQDGTYDSVYPINFDSVSENIQDIGMQALAKEFKRLDAQSEAQGQEAEVLSEQKVWKGDLRDLDLTLTEATEGEEYF</sequence>
<evidence type="ECO:0000313" key="3">
    <source>
        <dbReference type="Proteomes" id="UP000567885"/>
    </source>
</evidence>
<accession>A0A8H5T944</accession>
<dbReference type="Proteomes" id="UP000567885">
    <property type="component" value="Unassembled WGS sequence"/>
</dbReference>
<organism evidence="2 3">
    <name type="scientific">Fusarium heterosporum</name>
    <dbReference type="NCBI Taxonomy" id="42747"/>
    <lineage>
        <taxon>Eukaryota</taxon>
        <taxon>Fungi</taxon>
        <taxon>Dikarya</taxon>
        <taxon>Ascomycota</taxon>
        <taxon>Pezizomycotina</taxon>
        <taxon>Sordariomycetes</taxon>
        <taxon>Hypocreomycetidae</taxon>
        <taxon>Hypocreales</taxon>
        <taxon>Nectriaceae</taxon>
        <taxon>Fusarium</taxon>
        <taxon>Fusarium heterosporum species complex</taxon>
    </lineage>
</organism>
<dbReference type="InterPro" id="IPR053187">
    <property type="entry name" value="Notoamide_regulator"/>
</dbReference>
<dbReference type="EMBL" id="JAAGWQ010000131">
    <property type="protein sequence ID" value="KAF5664799.1"/>
    <property type="molecule type" value="Genomic_DNA"/>
</dbReference>
<evidence type="ECO:0000313" key="2">
    <source>
        <dbReference type="EMBL" id="KAF5664799.1"/>
    </source>
</evidence>
<evidence type="ECO:0000256" key="1">
    <source>
        <dbReference type="SAM" id="MobiDB-lite"/>
    </source>
</evidence>
<comment type="caution">
    <text evidence="2">The sequence shown here is derived from an EMBL/GenBank/DDBJ whole genome shotgun (WGS) entry which is preliminary data.</text>
</comment>
<name>A0A8H5T944_FUSHE</name>
<feature type="region of interest" description="Disordered" evidence="1">
    <location>
        <begin position="114"/>
        <end position="142"/>
    </location>
</feature>
<dbReference type="PANTHER" id="PTHR47256:SF1">
    <property type="entry name" value="ZN(II)2CYS6 TRANSCRIPTION FACTOR (EUROFUNG)"/>
    <property type="match status" value="1"/>
</dbReference>
<dbReference type="OrthoDB" id="10261408at2759"/>
<proteinExistence type="predicted"/>
<dbReference type="PANTHER" id="PTHR47256">
    <property type="entry name" value="ZN(II)2CYS6 TRANSCRIPTION FACTOR (EUROFUNG)-RELATED"/>
    <property type="match status" value="1"/>
</dbReference>
<protein>
    <submittedName>
        <fullName evidence="2">Nitrogen assimilation transcription factor nirA</fullName>
    </submittedName>
</protein>
<dbReference type="CDD" id="cd12148">
    <property type="entry name" value="fungal_TF_MHR"/>
    <property type="match status" value="1"/>
</dbReference>
<keyword evidence="3" id="KW-1185">Reference proteome</keyword>
<dbReference type="AlphaFoldDB" id="A0A8H5T944"/>
<reference evidence="2 3" key="1">
    <citation type="submission" date="2020-05" db="EMBL/GenBank/DDBJ databases">
        <title>Identification and distribution of gene clusters putatively required for synthesis of sphingolipid metabolism inhibitors in phylogenetically diverse species of the filamentous fungus Fusarium.</title>
        <authorList>
            <person name="Kim H.-S."/>
            <person name="Busman M."/>
            <person name="Brown D.W."/>
            <person name="Divon H."/>
            <person name="Uhlig S."/>
            <person name="Proctor R.H."/>
        </authorList>
    </citation>
    <scope>NUCLEOTIDE SEQUENCE [LARGE SCALE GENOMIC DNA]</scope>
    <source>
        <strain evidence="2 3">NRRL 20693</strain>
    </source>
</reference>